<dbReference type="Proteomes" id="UP000287651">
    <property type="component" value="Unassembled WGS sequence"/>
</dbReference>
<reference evidence="1 2" key="1">
    <citation type="journal article" date="2014" name="Agronomy (Basel)">
        <title>A Draft Genome Sequence for Ensete ventricosum, the Drought-Tolerant Tree Against Hunger.</title>
        <authorList>
            <person name="Harrison J."/>
            <person name="Moore K.A."/>
            <person name="Paszkiewicz K."/>
            <person name="Jones T."/>
            <person name="Grant M."/>
            <person name="Ambacheew D."/>
            <person name="Muzemil S."/>
            <person name="Studholme D.J."/>
        </authorList>
    </citation>
    <scope>NUCLEOTIDE SEQUENCE [LARGE SCALE GENOMIC DNA]</scope>
</reference>
<sequence>MYPFPVEEKVLMLYGVNHSPHSVSFAQLFRSLRNTSHFAWSHLSLSAPLCLKHRQVWLPTSSHSSNSTIPIFVFYSFFFAYLSSWCLPRKGLAIPLNAKPGCLLLWVTPFPTSQCPLPQTVARAGCPPYSPARSPTFVWQVFLRVLVPL</sequence>
<dbReference type="EMBL" id="AMZH03019904">
    <property type="protein sequence ID" value="RRT39774.1"/>
    <property type="molecule type" value="Genomic_DNA"/>
</dbReference>
<accession>A0A426XJY1</accession>
<comment type="caution">
    <text evidence="1">The sequence shown here is derived from an EMBL/GenBank/DDBJ whole genome shotgun (WGS) entry which is preliminary data.</text>
</comment>
<evidence type="ECO:0000313" key="2">
    <source>
        <dbReference type="Proteomes" id="UP000287651"/>
    </source>
</evidence>
<proteinExistence type="predicted"/>
<protein>
    <submittedName>
        <fullName evidence="1">Uncharacterized protein</fullName>
    </submittedName>
</protein>
<organism evidence="1 2">
    <name type="scientific">Ensete ventricosum</name>
    <name type="common">Abyssinian banana</name>
    <name type="synonym">Musa ensete</name>
    <dbReference type="NCBI Taxonomy" id="4639"/>
    <lineage>
        <taxon>Eukaryota</taxon>
        <taxon>Viridiplantae</taxon>
        <taxon>Streptophyta</taxon>
        <taxon>Embryophyta</taxon>
        <taxon>Tracheophyta</taxon>
        <taxon>Spermatophyta</taxon>
        <taxon>Magnoliopsida</taxon>
        <taxon>Liliopsida</taxon>
        <taxon>Zingiberales</taxon>
        <taxon>Musaceae</taxon>
        <taxon>Ensete</taxon>
    </lineage>
</organism>
<dbReference type="AlphaFoldDB" id="A0A426XJY1"/>
<name>A0A426XJY1_ENSVE</name>
<gene>
    <name evidence="1" type="ORF">B296_00014295</name>
</gene>
<evidence type="ECO:0000313" key="1">
    <source>
        <dbReference type="EMBL" id="RRT39774.1"/>
    </source>
</evidence>